<gene>
    <name evidence="1" type="ORF">K0U00_10985</name>
</gene>
<keyword evidence="2" id="KW-1185">Reference proteome</keyword>
<organism evidence="1 2">
    <name type="scientific">Paenibacillus sepulcri</name>
    <dbReference type="NCBI Taxonomy" id="359917"/>
    <lineage>
        <taxon>Bacteria</taxon>
        <taxon>Bacillati</taxon>
        <taxon>Bacillota</taxon>
        <taxon>Bacilli</taxon>
        <taxon>Bacillales</taxon>
        <taxon>Paenibacillaceae</taxon>
        <taxon>Paenibacillus</taxon>
    </lineage>
</organism>
<evidence type="ECO:0000313" key="1">
    <source>
        <dbReference type="EMBL" id="MBW7454554.1"/>
    </source>
</evidence>
<dbReference type="Proteomes" id="UP001519887">
    <property type="component" value="Unassembled WGS sequence"/>
</dbReference>
<reference evidence="1 2" key="1">
    <citation type="submission" date="2021-07" db="EMBL/GenBank/DDBJ databases">
        <title>Paenibacillus radiodurans sp. nov., isolated from the southeastern edge of Tengger Desert.</title>
        <authorList>
            <person name="Zhang G."/>
        </authorList>
    </citation>
    <scope>NUCLEOTIDE SEQUENCE [LARGE SCALE GENOMIC DNA]</scope>
    <source>
        <strain evidence="1 2">CCM 7311</strain>
    </source>
</reference>
<comment type="caution">
    <text evidence="1">The sequence shown here is derived from an EMBL/GenBank/DDBJ whole genome shotgun (WGS) entry which is preliminary data.</text>
</comment>
<dbReference type="EMBL" id="JAHZIK010000216">
    <property type="protein sequence ID" value="MBW7454554.1"/>
    <property type="molecule type" value="Genomic_DNA"/>
</dbReference>
<proteinExistence type="predicted"/>
<name>A0ABS7C0Z7_9BACL</name>
<accession>A0ABS7C0Z7</accession>
<protein>
    <submittedName>
        <fullName evidence="1">Uncharacterized protein</fullName>
    </submittedName>
</protein>
<dbReference type="RefSeq" id="WP_210037534.1">
    <property type="nucleotide sequence ID" value="NZ_JBHLVU010000004.1"/>
</dbReference>
<evidence type="ECO:0000313" key="2">
    <source>
        <dbReference type="Proteomes" id="UP001519887"/>
    </source>
</evidence>
<sequence length="90" mass="9754">MIMDIRVAGLLGEAGDLSGFVHGEDRCRLSPAVVTNAIAILVSIEPQIISDSYGYMFVSLEPFEGMFMSLDRDTNIPSKLNASPSLYEAV</sequence>